<evidence type="ECO:0000256" key="3">
    <source>
        <dbReference type="ARBA" id="ARBA00022729"/>
    </source>
</evidence>
<evidence type="ECO:0000313" key="11">
    <source>
        <dbReference type="EMBL" id="CAH2044305.1"/>
    </source>
</evidence>
<keyword evidence="12" id="KW-1185">Reference proteome</keyword>
<name>A0AAU9RJY5_THLAR</name>
<dbReference type="PROSITE" id="PS51473">
    <property type="entry name" value="GNK2"/>
    <property type="match status" value="2"/>
</dbReference>
<dbReference type="CDD" id="cd23509">
    <property type="entry name" value="Gnk2-like"/>
    <property type="match status" value="2"/>
</dbReference>
<dbReference type="GO" id="GO:0009506">
    <property type="term" value="C:plasmodesma"/>
    <property type="evidence" value="ECO:0007669"/>
    <property type="project" value="UniProtKB-SubCell"/>
</dbReference>
<keyword evidence="3" id="KW-0732">Signal</keyword>
<protein>
    <recommendedName>
        <fullName evidence="10">Gnk2-homologous domain-containing protein</fullName>
    </recommendedName>
</protein>
<reference evidence="11 12" key="1">
    <citation type="submission" date="2022-03" db="EMBL/GenBank/DDBJ databases">
        <authorList>
            <person name="Nunn A."/>
            <person name="Chopra R."/>
            <person name="Nunn A."/>
            <person name="Contreras Garrido A."/>
        </authorList>
    </citation>
    <scope>NUCLEOTIDE SEQUENCE [LARGE SCALE GENOMIC DNA]</scope>
</reference>
<evidence type="ECO:0000256" key="4">
    <source>
        <dbReference type="ARBA" id="ARBA00022737"/>
    </source>
</evidence>
<dbReference type="Pfam" id="PF01657">
    <property type="entry name" value="Stress-antifung"/>
    <property type="match status" value="2"/>
</dbReference>
<organism evidence="11 12">
    <name type="scientific">Thlaspi arvense</name>
    <name type="common">Field penny-cress</name>
    <dbReference type="NCBI Taxonomy" id="13288"/>
    <lineage>
        <taxon>Eukaryota</taxon>
        <taxon>Viridiplantae</taxon>
        <taxon>Streptophyta</taxon>
        <taxon>Embryophyta</taxon>
        <taxon>Tracheophyta</taxon>
        <taxon>Spermatophyta</taxon>
        <taxon>Magnoliopsida</taxon>
        <taxon>eudicotyledons</taxon>
        <taxon>Gunneridae</taxon>
        <taxon>Pentapetalae</taxon>
        <taxon>rosids</taxon>
        <taxon>malvids</taxon>
        <taxon>Brassicales</taxon>
        <taxon>Brassicaceae</taxon>
        <taxon>Thlaspideae</taxon>
        <taxon>Thlaspi</taxon>
    </lineage>
</organism>
<dbReference type="Proteomes" id="UP000836841">
    <property type="component" value="Chromosome 2"/>
</dbReference>
<keyword evidence="2" id="KW-0945">Host-virus interaction</keyword>
<keyword evidence="9" id="KW-0472">Membrane</keyword>
<dbReference type="GO" id="GO:0005886">
    <property type="term" value="C:plasma membrane"/>
    <property type="evidence" value="ECO:0007669"/>
    <property type="project" value="UniProtKB-SubCell"/>
</dbReference>
<feature type="transmembrane region" description="Helical" evidence="9">
    <location>
        <begin position="12"/>
        <end position="31"/>
    </location>
</feature>
<evidence type="ECO:0000256" key="1">
    <source>
        <dbReference type="ARBA" id="ARBA00004251"/>
    </source>
</evidence>
<evidence type="ECO:0000313" key="12">
    <source>
        <dbReference type="Proteomes" id="UP000836841"/>
    </source>
</evidence>
<evidence type="ECO:0000256" key="9">
    <source>
        <dbReference type="SAM" id="Phobius"/>
    </source>
</evidence>
<keyword evidence="5" id="KW-0965">Cell junction</keyword>
<sequence length="286" mass="30774">MVNTSAKVMSTVETMIFISVVVIGVVVARVTKFPSSPIDTFVYYHHCSQPKYFPGSFIFSSNYSPGSSYESDVKFLLNSLADSASLCTYNHFIVSGISGMYQCRGDLSSRPGDCARCVARAVRILPNICGGACGGALLLEGCFVEYEKAAFLGVANKTVLAWMCGTPSGYNSGELALTNALVSFVVAYSGKLSRVASSGEAQAVAQCTGDLSARDCQECLMEAKSVCGTRARGDVHLAKCYLRYSSRGATGHGYKNSMLAPTQRLSMDGSNILFYRIRVQQFLINE</sequence>
<dbReference type="InterPro" id="IPR051378">
    <property type="entry name" value="Cell2Cell_Antifungal"/>
</dbReference>
<gene>
    <name evidence="11" type="ORF">TAV2_LOCUS7562</name>
</gene>
<dbReference type="Gene3D" id="3.30.430.20">
    <property type="entry name" value="Gnk2 domain, C-X8-C-X2-C motif"/>
    <property type="match status" value="2"/>
</dbReference>
<proteinExistence type="inferred from homology"/>
<dbReference type="GO" id="GO:0042742">
    <property type="term" value="P:defense response to bacterium"/>
    <property type="evidence" value="ECO:0007669"/>
    <property type="project" value="TreeGrafter"/>
</dbReference>
<evidence type="ECO:0000256" key="2">
    <source>
        <dbReference type="ARBA" id="ARBA00022581"/>
    </source>
</evidence>
<evidence type="ECO:0000259" key="10">
    <source>
        <dbReference type="PROSITE" id="PS51473"/>
    </source>
</evidence>
<keyword evidence="9" id="KW-1133">Transmembrane helix</keyword>
<dbReference type="PANTHER" id="PTHR32080">
    <property type="entry name" value="ANTIFUNGAL PROTEIN GINKBILOBIN-2-LIKE"/>
    <property type="match status" value="1"/>
</dbReference>
<keyword evidence="4" id="KW-0677">Repeat</keyword>
<dbReference type="AlphaFoldDB" id="A0AAU9RJY5"/>
<evidence type="ECO:0000256" key="5">
    <source>
        <dbReference type="ARBA" id="ARBA00022949"/>
    </source>
</evidence>
<dbReference type="EMBL" id="OU466858">
    <property type="protein sequence ID" value="CAH2044305.1"/>
    <property type="molecule type" value="Genomic_DNA"/>
</dbReference>
<dbReference type="InterPro" id="IPR002902">
    <property type="entry name" value="GNK2"/>
</dbReference>
<comment type="similarity">
    <text evidence="8">Belongs to the cysteine-rich repeat secretory protein family. Plasmodesmata-located proteins (PDLD) subfamily.</text>
</comment>
<comment type="subcellular location">
    <subcellularLocation>
        <location evidence="7">Cell junction</location>
        <location evidence="7">Plasmodesma</location>
    </subcellularLocation>
    <subcellularLocation>
        <location evidence="1">Cell membrane</location>
        <topology evidence="1">Single-pass type I membrane protein</topology>
    </subcellularLocation>
</comment>
<evidence type="ECO:0000256" key="8">
    <source>
        <dbReference type="ARBA" id="ARBA00038393"/>
    </source>
</evidence>
<evidence type="ECO:0000256" key="7">
    <source>
        <dbReference type="ARBA" id="ARBA00024184"/>
    </source>
</evidence>
<feature type="domain" description="Gnk2-homologous" evidence="10">
    <location>
        <begin position="152"/>
        <end position="249"/>
    </location>
</feature>
<dbReference type="PANTHER" id="PTHR32080:SF41">
    <property type="entry name" value="GNK2-HOMOLOGOUS DOMAIN-CONTAINING PROTEIN"/>
    <property type="match status" value="1"/>
</dbReference>
<keyword evidence="9" id="KW-0812">Transmembrane</keyword>
<evidence type="ECO:0000256" key="6">
    <source>
        <dbReference type="ARBA" id="ARBA00023157"/>
    </source>
</evidence>
<accession>A0AAU9RJY5</accession>
<feature type="domain" description="Gnk2-homologous" evidence="10">
    <location>
        <begin position="51"/>
        <end position="151"/>
    </location>
</feature>
<dbReference type="InterPro" id="IPR038408">
    <property type="entry name" value="GNK2_sf"/>
</dbReference>
<keyword evidence="6" id="KW-1015">Disulfide bond</keyword>